<organism evidence="4 5">
    <name type="scientific">Septoria linicola</name>
    <dbReference type="NCBI Taxonomy" id="215465"/>
    <lineage>
        <taxon>Eukaryota</taxon>
        <taxon>Fungi</taxon>
        <taxon>Dikarya</taxon>
        <taxon>Ascomycota</taxon>
        <taxon>Pezizomycotina</taxon>
        <taxon>Dothideomycetes</taxon>
        <taxon>Dothideomycetidae</taxon>
        <taxon>Mycosphaerellales</taxon>
        <taxon>Mycosphaerellaceae</taxon>
        <taxon>Septoria</taxon>
    </lineage>
</organism>
<feature type="domain" description="GST C-terminal" evidence="3">
    <location>
        <begin position="94"/>
        <end position="222"/>
    </location>
</feature>
<dbReference type="InterPro" id="IPR036282">
    <property type="entry name" value="Glutathione-S-Trfase_C_sf"/>
</dbReference>
<dbReference type="InterPro" id="IPR034333">
    <property type="entry name" value="GST_Zeta_N"/>
</dbReference>
<proteinExistence type="inferred from homology"/>
<dbReference type="OrthoDB" id="3632709at2759"/>
<evidence type="ECO:0000313" key="4">
    <source>
        <dbReference type="EMBL" id="USW53049.1"/>
    </source>
</evidence>
<dbReference type="CDD" id="cd03042">
    <property type="entry name" value="GST_N_Zeta"/>
    <property type="match status" value="1"/>
</dbReference>
<dbReference type="Pfam" id="PF02798">
    <property type="entry name" value="GST_N"/>
    <property type="match status" value="1"/>
</dbReference>
<dbReference type="GO" id="GO:0004364">
    <property type="term" value="F:glutathione transferase activity"/>
    <property type="evidence" value="ECO:0007669"/>
    <property type="project" value="TreeGrafter"/>
</dbReference>
<dbReference type="InterPro" id="IPR010987">
    <property type="entry name" value="Glutathione-S-Trfase_C-like"/>
</dbReference>
<evidence type="ECO:0000256" key="1">
    <source>
        <dbReference type="ARBA" id="ARBA00010007"/>
    </source>
</evidence>
<evidence type="ECO:0000259" key="3">
    <source>
        <dbReference type="PROSITE" id="PS50405"/>
    </source>
</evidence>
<dbReference type="InterPro" id="IPR036249">
    <property type="entry name" value="Thioredoxin-like_sf"/>
</dbReference>
<dbReference type="InterPro" id="IPR040079">
    <property type="entry name" value="Glutathione_S-Trfase"/>
</dbReference>
<dbReference type="GO" id="GO:0006559">
    <property type="term" value="P:L-phenylalanine catabolic process"/>
    <property type="evidence" value="ECO:0007669"/>
    <property type="project" value="TreeGrafter"/>
</dbReference>
<protein>
    <submittedName>
        <fullName evidence="4">Glutathione S-transferase, Thioredoxin-like superfamily, glutathione Transferase family</fullName>
    </submittedName>
</protein>
<dbReference type="InterPro" id="IPR005955">
    <property type="entry name" value="GST_Zeta"/>
</dbReference>
<accession>A0A9Q9AR66</accession>
<dbReference type="PANTHER" id="PTHR42673">
    <property type="entry name" value="MALEYLACETOACETATE ISOMERASE"/>
    <property type="match status" value="1"/>
</dbReference>
<dbReference type="PROSITE" id="PS50405">
    <property type="entry name" value="GST_CTER"/>
    <property type="match status" value="1"/>
</dbReference>
<dbReference type="PANTHER" id="PTHR42673:SF4">
    <property type="entry name" value="MALEYLACETOACETATE ISOMERASE"/>
    <property type="match status" value="1"/>
</dbReference>
<name>A0A9Q9AR66_9PEZI</name>
<keyword evidence="5" id="KW-1185">Reference proteome</keyword>
<feature type="domain" description="GST N-terminal" evidence="2">
    <location>
        <begin position="2"/>
        <end position="89"/>
    </location>
</feature>
<gene>
    <name evidence="4" type="ORF">Slin15195_G063680</name>
</gene>
<dbReference type="GO" id="GO:0005737">
    <property type="term" value="C:cytoplasm"/>
    <property type="evidence" value="ECO:0007669"/>
    <property type="project" value="InterPro"/>
</dbReference>
<dbReference type="SFLD" id="SFLDG00358">
    <property type="entry name" value="Main_(cytGST)"/>
    <property type="match status" value="1"/>
</dbReference>
<evidence type="ECO:0000313" key="5">
    <source>
        <dbReference type="Proteomes" id="UP001056384"/>
    </source>
</evidence>
<dbReference type="InterPro" id="IPR004045">
    <property type="entry name" value="Glutathione_S-Trfase_N"/>
</dbReference>
<dbReference type="SFLD" id="SFLDS00019">
    <property type="entry name" value="Glutathione_Transferase_(cytos"/>
    <property type="match status" value="1"/>
</dbReference>
<dbReference type="SUPFAM" id="SSF47616">
    <property type="entry name" value="GST C-terminal domain-like"/>
    <property type="match status" value="1"/>
</dbReference>
<comment type="similarity">
    <text evidence="1">Belongs to the GST superfamily. Zeta family.</text>
</comment>
<dbReference type="Gene3D" id="3.40.30.10">
    <property type="entry name" value="Glutaredoxin"/>
    <property type="match status" value="1"/>
</dbReference>
<sequence length="224" mass="25165">MATMQIFGFWRSQATYRLRVAFNLKGIAYEEKPIALDKGEQFGEDFRKINPLGSVPALLVEATDGSDQEPLTQSLAILEYIEETHPATPLLPKDPLGRARIRSLASIAISDSHPLIVPRIRGYLQNNANFDAAQWKAWQTNWFNTALEGFEARLSKDRRTGQFCHGDQPTIADICLLGLIQGTRAFEIEVPKLPTVERIVEACEKLDAFERAKGVHQVDYPQKA</sequence>
<dbReference type="GO" id="GO:0016034">
    <property type="term" value="F:maleylacetoacetate isomerase activity"/>
    <property type="evidence" value="ECO:0007669"/>
    <property type="project" value="TreeGrafter"/>
</dbReference>
<dbReference type="NCBIfam" id="TIGR01262">
    <property type="entry name" value="maiA"/>
    <property type="match status" value="1"/>
</dbReference>
<dbReference type="EMBL" id="CP099422">
    <property type="protein sequence ID" value="USW53049.1"/>
    <property type="molecule type" value="Genomic_DNA"/>
</dbReference>
<reference evidence="4" key="1">
    <citation type="submission" date="2022-06" db="EMBL/GenBank/DDBJ databases">
        <title>Complete genome sequences of two strains of the flax pathogen Septoria linicola.</title>
        <authorList>
            <person name="Lapalu N."/>
            <person name="Simon A."/>
            <person name="Demenou B."/>
            <person name="Paumier D."/>
            <person name="Guillot M.-P."/>
            <person name="Gout L."/>
            <person name="Valade R."/>
        </authorList>
    </citation>
    <scope>NUCLEOTIDE SEQUENCE</scope>
    <source>
        <strain evidence="4">SE15195</strain>
    </source>
</reference>
<dbReference type="PROSITE" id="PS50404">
    <property type="entry name" value="GST_NTER"/>
    <property type="match status" value="1"/>
</dbReference>
<dbReference type="AlphaFoldDB" id="A0A9Q9AR66"/>
<dbReference type="GO" id="GO:0006749">
    <property type="term" value="P:glutathione metabolic process"/>
    <property type="evidence" value="ECO:0007669"/>
    <property type="project" value="TreeGrafter"/>
</dbReference>
<dbReference type="Proteomes" id="UP001056384">
    <property type="component" value="Chromosome 5"/>
</dbReference>
<evidence type="ECO:0000259" key="2">
    <source>
        <dbReference type="PROSITE" id="PS50404"/>
    </source>
</evidence>
<dbReference type="Gene3D" id="1.20.1050.10">
    <property type="match status" value="1"/>
</dbReference>
<dbReference type="SUPFAM" id="SSF52833">
    <property type="entry name" value="Thioredoxin-like"/>
    <property type="match status" value="1"/>
</dbReference>